<sequence>MQLTHAGQIFLIVFAILCVWSFALTRLWLKRLANNRQSSKLEFTYLFAVVFSISALFFPFSYWVSQAVYDLATKPTYNAKIVSYNSEWVDTERTDSNGRKYRTQTLMHTAQVQFKDQQNKTITIDNSIRSGDAPIIGDHLTVVYKDGDHNAQEKSWRSILLFAAAVFMLFILGFVLLMIIAYGMNREMKPYKEFASFLIFRVTLTLGTMAMFAMLSYAVFAYFFLGNPRDLPVWVVAICGLFSVCLLPLIYHILTGWKAYRDR</sequence>
<accession>A0A150HPY4</accession>
<feature type="transmembrane region" description="Helical" evidence="1">
    <location>
        <begin position="231"/>
        <end position="254"/>
    </location>
</feature>
<dbReference type="PATRIC" id="fig|52133.19.peg.3219"/>
<keyword evidence="1" id="KW-0472">Membrane</keyword>
<keyword evidence="1" id="KW-0812">Transmembrane</keyword>
<feature type="transmembrane region" description="Helical" evidence="1">
    <location>
        <begin position="6"/>
        <end position="29"/>
    </location>
</feature>
<dbReference type="AlphaFoldDB" id="A0A150HPY4"/>
<evidence type="ECO:0000256" key="1">
    <source>
        <dbReference type="SAM" id="Phobius"/>
    </source>
</evidence>
<comment type="caution">
    <text evidence="2">The sequence shown here is derived from an EMBL/GenBank/DDBJ whole genome shotgun (WGS) entry which is preliminary data.</text>
</comment>
<evidence type="ECO:0008006" key="4">
    <source>
        <dbReference type="Google" id="ProtNLM"/>
    </source>
</evidence>
<organism evidence="2 3">
    <name type="scientific">Acinetobacter venetianus</name>
    <dbReference type="NCBI Taxonomy" id="52133"/>
    <lineage>
        <taxon>Bacteria</taxon>
        <taxon>Pseudomonadati</taxon>
        <taxon>Pseudomonadota</taxon>
        <taxon>Gammaproteobacteria</taxon>
        <taxon>Moraxellales</taxon>
        <taxon>Moraxellaceae</taxon>
        <taxon>Acinetobacter</taxon>
    </lineage>
</organism>
<feature type="transmembrane region" description="Helical" evidence="1">
    <location>
        <begin position="194"/>
        <end position="225"/>
    </location>
</feature>
<evidence type="ECO:0000313" key="3">
    <source>
        <dbReference type="Proteomes" id="UP000075544"/>
    </source>
</evidence>
<keyword evidence="1" id="KW-1133">Transmembrane helix</keyword>
<reference evidence="2 3" key="1">
    <citation type="journal article" date="2016" name="Sci. Rep.">
        <title>Genomic and phenotypic characterization of the species Acinetobacter venetianus.</title>
        <authorList>
            <person name="Fondi M."/>
            <person name="Maida I."/>
            <person name="Perrin E."/>
            <person name="Orlandini V."/>
            <person name="La Torre L."/>
            <person name="Bosi E."/>
            <person name="Negroni A."/>
            <person name="Zanaroli G."/>
            <person name="Fava F."/>
            <person name="Decorosi F."/>
            <person name="Giovannetti L."/>
            <person name="Viti C."/>
            <person name="Vaneechoutte M."/>
            <person name="Dijkshoorn L."/>
            <person name="Fani R."/>
        </authorList>
    </citation>
    <scope>NUCLEOTIDE SEQUENCE [LARGE SCALE GENOMIC DNA]</scope>
    <source>
        <strain evidence="2 3">LUH13518</strain>
    </source>
</reference>
<feature type="transmembrane region" description="Helical" evidence="1">
    <location>
        <begin position="159"/>
        <end position="182"/>
    </location>
</feature>
<dbReference type="EMBL" id="JRHX01000092">
    <property type="protein sequence ID" value="KXZ68443.1"/>
    <property type="molecule type" value="Genomic_DNA"/>
</dbReference>
<evidence type="ECO:0000313" key="2">
    <source>
        <dbReference type="EMBL" id="KXZ68443.1"/>
    </source>
</evidence>
<dbReference type="RefSeq" id="WP_061525627.1">
    <property type="nucleotide sequence ID" value="NZ_JRHX01000092.1"/>
</dbReference>
<feature type="transmembrane region" description="Helical" evidence="1">
    <location>
        <begin position="41"/>
        <end position="64"/>
    </location>
</feature>
<name>A0A150HPY4_9GAMM</name>
<gene>
    <name evidence="2" type="ORF">AVENLUH13518_03168</name>
</gene>
<dbReference type="Proteomes" id="UP000075544">
    <property type="component" value="Unassembled WGS sequence"/>
</dbReference>
<protein>
    <recommendedName>
        <fullName evidence="4">Xanthine permease</fullName>
    </recommendedName>
</protein>
<proteinExistence type="predicted"/>